<proteinExistence type="predicted"/>
<dbReference type="InterPro" id="IPR000073">
    <property type="entry name" value="AB_hydrolase_1"/>
</dbReference>
<comment type="caution">
    <text evidence="2">The sequence shown here is derived from an EMBL/GenBank/DDBJ whole genome shotgun (WGS) entry which is preliminary data.</text>
</comment>
<organism evidence="2 3">
    <name type="scientific">Penicillium crustosum</name>
    <name type="common">Blue mold fungus</name>
    <dbReference type="NCBI Taxonomy" id="36656"/>
    <lineage>
        <taxon>Eukaryota</taxon>
        <taxon>Fungi</taxon>
        <taxon>Dikarya</taxon>
        <taxon>Ascomycota</taxon>
        <taxon>Pezizomycotina</taxon>
        <taxon>Eurotiomycetes</taxon>
        <taxon>Eurotiomycetidae</taxon>
        <taxon>Eurotiales</taxon>
        <taxon>Aspergillaceae</taxon>
        <taxon>Penicillium</taxon>
    </lineage>
</organism>
<keyword evidence="3" id="KW-1185">Reference proteome</keyword>
<dbReference type="InterPro" id="IPR029058">
    <property type="entry name" value="AB_hydrolase_fold"/>
</dbReference>
<accession>A0A9P5GI22</accession>
<name>A0A9P5GI22_PENCR</name>
<dbReference type="GO" id="GO:0017000">
    <property type="term" value="P:antibiotic biosynthetic process"/>
    <property type="evidence" value="ECO:0007669"/>
    <property type="project" value="UniProtKB-ARBA"/>
</dbReference>
<dbReference type="EMBL" id="JAAOZQ010000102">
    <property type="protein sequence ID" value="KAF7518311.1"/>
    <property type="molecule type" value="Genomic_DNA"/>
</dbReference>
<evidence type="ECO:0000313" key="2">
    <source>
        <dbReference type="EMBL" id="KAF7518311.1"/>
    </source>
</evidence>
<dbReference type="Pfam" id="PF00561">
    <property type="entry name" value="Abhydrolase_1"/>
    <property type="match status" value="1"/>
</dbReference>
<sequence length="324" mass="37092">MSEVLNSGIHAFNVPGKGLIFEYVVHRPSTENEDPHNVVVVQPPGWGLGSRYLENGLQGLWRPEDHTSTPNTTGYIVIFFHSRGTGGSSRPLASQMSSMPDLASDLEDLRQHLHLERYPVLLGHSNGGAIALGYAEMYPSRVSKLVLLDHQLVGFQDKRLLQLEATRIDSRYQDAWDSVMDRQTGSDEEFTESVRGMWPLYFFDPKQYVPELLHDIGDHNLLVWCYQAQGRCDNELREPMQMVERLGDVQAETLIIFGREDMICGIGIAERTAKDIRNARVITYGECGHFPWIERRKRTILDIRKFIEKEDQHISRNISQTDKR</sequence>
<dbReference type="PANTHER" id="PTHR43798:SF33">
    <property type="entry name" value="HYDROLASE, PUTATIVE (AFU_ORTHOLOGUE AFUA_2G14860)-RELATED"/>
    <property type="match status" value="1"/>
</dbReference>
<protein>
    <recommendedName>
        <fullName evidence="1">AB hydrolase-1 domain-containing protein</fullName>
    </recommendedName>
</protein>
<dbReference type="AlphaFoldDB" id="A0A9P5GI22"/>
<dbReference type="SUPFAM" id="SSF53474">
    <property type="entry name" value="alpha/beta-Hydrolases"/>
    <property type="match status" value="1"/>
</dbReference>
<dbReference type="Gene3D" id="3.40.50.1820">
    <property type="entry name" value="alpha/beta hydrolase"/>
    <property type="match status" value="1"/>
</dbReference>
<dbReference type="PRINTS" id="PR00111">
    <property type="entry name" value="ABHYDROLASE"/>
</dbReference>
<feature type="domain" description="AB hydrolase-1" evidence="1">
    <location>
        <begin position="71"/>
        <end position="294"/>
    </location>
</feature>
<dbReference type="Proteomes" id="UP000701341">
    <property type="component" value="Unassembled WGS sequence"/>
</dbReference>
<evidence type="ECO:0000313" key="3">
    <source>
        <dbReference type="Proteomes" id="UP000701341"/>
    </source>
</evidence>
<dbReference type="PANTHER" id="PTHR43798">
    <property type="entry name" value="MONOACYLGLYCEROL LIPASE"/>
    <property type="match status" value="1"/>
</dbReference>
<dbReference type="GO" id="GO:0072330">
    <property type="term" value="P:monocarboxylic acid biosynthetic process"/>
    <property type="evidence" value="ECO:0007669"/>
    <property type="project" value="UniProtKB-ARBA"/>
</dbReference>
<reference evidence="2" key="1">
    <citation type="submission" date="2020-02" db="EMBL/GenBank/DDBJ databases">
        <authorList>
            <person name="Lichtner F.J."/>
        </authorList>
    </citation>
    <scope>NUCLEOTIDE SEQUENCE</scope>
    <source>
        <strain evidence="2">G10</strain>
    </source>
</reference>
<dbReference type="InterPro" id="IPR050266">
    <property type="entry name" value="AB_hydrolase_sf"/>
</dbReference>
<gene>
    <name evidence="2" type="ORF">PCG10_000551</name>
</gene>
<evidence type="ECO:0000259" key="1">
    <source>
        <dbReference type="Pfam" id="PF00561"/>
    </source>
</evidence>
<dbReference type="GO" id="GO:0016020">
    <property type="term" value="C:membrane"/>
    <property type="evidence" value="ECO:0007669"/>
    <property type="project" value="TreeGrafter"/>
</dbReference>